<organism evidence="1 2">
    <name type="scientific">Plantimonas leprariae</name>
    <dbReference type="NCBI Taxonomy" id="2615207"/>
    <lineage>
        <taxon>Bacteria</taxon>
        <taxon>Pseudomonadati</taxon>
        <taxon>Pseudomonadota</taxon>
        <taxon>Alphaproteobacteria</taxon>
        <taxon>Hyphomicrobiales</taxon>
        <taxon>Aurantimonadaceae</taxon>
        <taxon>Plantimonas</taxon>
    </lineage>
</organism>
<gene>
    <name evidence="1" type="ORF">F6X38_09655</name>
</gene>
<sequence length="323" mass="35992">MVERFIAARQNDWSAVDRSSLVNAVDFDRGPSQRARPVSEVVSLFREWLCHGELVATGIGEQHADAIEIPSSFWCGSMTFEELRHVRSLDTGERFEWVRLSAEAVTSLFADGAVQPLTMDSVHKYDPSSFNRSYWPLNAAVQWLGQLDANLSNGEIEGALLDAFEAGTITVTGQRADTDARQEIPASEWGNLVFAFDADLEYRADRKGSIQPEWLKLRVPRDAVRALVPLALSNGASHAELERLTERPFGTGMAGRPSMSAPILEQELRRRANTDELEATLGKQVEALLDWLPLAHIGYPVPKQGTCENNLRSLYWELKGARN</sequence>
<evidence type="ECO:0000313" key="1">
    <source>
        <dbReference type="EMBL" id="KAB0680066.1"/>
    </source>
</evidence>
<proteinExistence type="predicted"/>
<comment type="caution">
    <text evidence="1">The sequence shown here is derived from an EMBL/GenBank/DDBJ whole genome shotgun (WGS) entry which is preliminary data.</text>
</comment>
<evidence type="ECO:0000313" key="2">
    <source>
        <dbReference type="Proteomes" id="UP000432089"/>
    </source>
</evidence>
<accession>A0A7V7PPV9</accession>
<dbReference type="EMBL" id="VZDO01000006">
    <property type="protein sequence ID" value="KAB0680066.1"/>
    <property type="molecule type" value="Genomic_DNA"/>
</dbReference>
<reference evidence="1 2" key="1">
    <citation type="submission" date="2019-09" db="EMBL/GenBank/DDBJ databases">
        <title>YIM 132180 draft genome.</title>
        <authorList>
            <person name="Zhang K."/>
        </authorList>
    </citation>
    <scope>NUCLEOTIDE SEQUENCE [LARGE SCALE GENOMIC DNA]</scope>
    <source>
        <strain evidence="1 2">YIM 132180</strain>
    </source>
</reference>
<name>A0A7V7PPV9_9HYPH</name>
<dbReference type="RefSeq" id="WP_150969521.1">
    <property type="nucleotide sequence ID" value="NZ_VZDO01000006.1"/>
</dbReference>
<protein>
    <submittedName>
        <fullName evidence="1">Uncharacterized protein</fullName>
    </submittedName>
</protein>
<dbReference type="Proteomes" id="UP000432089">
    <property type="component" value="Unassembled WGS sequence"/>
</dbReference>
<keyword evidence="2" id="KW-1185">Reference proteome</keyword>
<dbReference type="AlphaFoldDB" id="A0A7V7PPV9"/>